<gene>
    <name evidence="2" type="ORF">X907_1315</name>
</gene>
<reference evidence="2 3" key="1">
    <citation type="submission" date="2016-12" db="EMBL/GenBank/DDBJ databases">
        <title>The genome of dimorphic prosthecate Glycocaulis alkaliphilus 6b-8t, isolated from crude oil dictates its adaptability in petroleum environments.</title>
        <authorList>
            <person name="Wu X.-L."/>
            <person name="Geng S."/>
        </authorList>
    </citation>
    <scope>NUCLEOTIDE SEQUENCE [LARGE SCALE GENOMIC DNA]</scope>
    <source>
        <strain evidence="2 3">6B-8</strain>
    </source>
</reference>
<dbReference type="InterPro" id="IPR035901">
    <property type="entry name" value="GIY-YIG_endonuc_sf"/>
</dbReference>
<evidence type="ECO:0000313" key="3">
    <source>
        <dbReference type="Proteomes" id="UP000286954"/>
    </source>
</evidence>
<dbReference type="InterPro" id="IPR050190">
    <property type="entry name" value="UPF0213_domain"/>
</dbReference>
<dbReference type="Gene3D" id="3.40.1440.10">
    <property type="entry name" value="GIY-YIG endonuclease"/>
    <property type="match status" value="1"/>
</dbReference>
<dbReference type="KEGG" id="gak:X907_1315"/>
<evidence type="ECO:0000313" key="2">
    <source>
        <dbReference type="EMBL" id="AZU03848.1"/>
    </source>
</evidence>
<comment type="similarity">
    <text evidence="1">Belongs to the UPF0213 family.</text>
</comment>
<evidence type="ECO:0000256" key="1">
    <source>
        <dbReference type="ARBA" id="ARBA00007435"/>
    </source>
</evidence>
<proteinExistence type="inferred from homology"/>
<name>A0A3T0E9W9_9PROT</name>
<dbReference type="SUPFAM" id="SSF82771">
    <property type="entry name" value="GIY-YIG endonuclease"/>
    <property type="match status" value="1"/>
</dbReference>
<dbReference type="PROSITE" id="PS50164">
    <property type="entry name" value="GIY_YIG"/>
    <property type="match status" value="1"/>
</dbReference>
<accession>A0A3T0E9W9</accession>
<organism evidence="2 3">
    <name type="scientific">Glycocaulis alkaliphilus</name>
    <dbReference type="NCBI Taxonomy" id="1434191"/>
    <lineage>
        <taxon>Bacteria</taxon>
        <taxon>Pseudomonadati</taxon>
        <taxon>Pseudomonadota</taxon>
        <taxon>Alphaproteobacteria</taxon>
        <taxon>Maricaulales</taxon>
        <taxon>Maricaulaceae</taxon>
        <taxon>Glycocaulis</taxon>
    </lineage>
</organism>
<sequence>MRERLFQPAVYILASQRNGTLYTGVTSDLVRRIYEHREGMVPGFTRKYGVTLLVWFEMHATMEHAIVRETRIKGWKRAWKLELIEAANPDWRDLYETLL</sequence>
<dbReference type="CDD" id="cd10448">
    <property type="entry name" value="GIY-YIG_unchar_3"/>
    <property type="match status" value="1"/>
</dbReference>
<protein>
    <submittedName>
        <fullName evidence="2">Uncharacterized protein</fullName>
    </submittedName>
</protein>
<dbReference type="Pfam" id="PF01541">
    <property type="entry name" value="GIY-YIG"/>
    <property type="match status" value="1"/>
</dbReference>
<dbReference type="PANTHER" id="PTHR34477:SF5">
    <property type="entry name" value="BSL5627 PROTEIN"/>
    <property type="match status" value="1"/>
</dbReference>
<dbReference type="OrthoDB" id="287318at2"/>
<keyword evidence="3" id="KW-1185">Reference proteome</keyword>
<dbReference type="InterPro" id="IPR000305">
    <property type="entry name" value="GIY-YIG_endonuc"/>
</dbReference>
<dbReference type="PANTHER" id="PTHR34477">
    <property type="entry name" value="UPF0213 PROTEIN YHBQ"/>
    <property type="match status" value="1"/>
</dbReference>
<dbReference type="AlphaFoldDB" id="A0A3T0E9W9"/>
<dbReference type="RefSeq" id="WP_127566386.1">
    <property type="nucleotide sequence ID" value="NZ_BMFB01000008.1"/>
</dbReference>
<dbReference type="Proteomes" id="UP000286954">
    <property type="component" value="Chromosome"/>
</dbReference>
<dbReference type="EMBL" id="CP018911">
    <property type="protein sequence ID" value="AZU03848.1"/>
    <property type="molecule type" value="Genomic_DNA"/>
</dbReference>